<feature type="region of interest" description="Disordered" evidence="2">
    <location>
        <begin position="760"/>
        <end position="796"/>
    </location>
</feature>
<dbReference type="InterPro" id="IPR011992">
    <property type="entry name" value="EF-hand-dom_pair"/>
</dbReference>
<gene>
    <name evidence="5" type="ORF">TeGR_g10994</name>
</gene>
<dbReference type="PANTHER" id="PTHR24099:SF11">
    <property type="entry name" value="FIBRONECTIN TYPE III DOMAIN-CONTAINING 3BA-RELATED"/>
    <property type="match status" value="1"/>
</dbReference>
<dbReference type="SMART" id="SM00054">
    <property type="entry name" value="EFh"/>
    <property type="match status" value="3"/>
</dbReference>
<dbReference type="PROSITE" id="PS00018">
    <property type="entry name" value="EF_HAND_1"/>
    <property type="match status" value="2"/>
</dbReference>
<keyword evidence="6" id="KW-1185">Reference proteome</keyword>
<evidence type="ECO:0000259" key="4">
    <source>
        <dbReference type="PROSITE" id="PS50853"/>
    </source>
</evidence>
<dbReference type="InterPro" id="IPR050617">
    <property type="entry name" value="E3_ligase_FN3/SPRY"/>
</dbReference>
<reference evidence="5 6" key="1">
    <citation type="journal article" date="2023" name="Commun. Biol.">
        <title>Genome analysis of Parmales, the sister group of diatoms, reveals the evolutionary specialization of diatoms from phago-mixotrophs to photoautotrophs.</title>
        <authorList>
            <person name="Ban H."/>
            <person name="Sato S."/>
            <person name="Yoshikawa S."/>
            <person name="Yamada K."/>
            <person name="Nakamura Y."/>
            <person name="Ichinomiya M."/>
            <person name="Sato N."/>
            <person name="Blanc-Mathieu R."/>
            <person name="Endo H."/>
            <person name="Kuwata A."/>
            <person name="Ogata H."/>
        </authorList>
    </citation>
    <scope>NUCLEOTIDE SEQUENCE [LARGE SCALE GENOMIC DNA]</scope>
</reference>
<dbReference type="Pfam" id="PF13833">
    <property type="entry name" value="EF-hand_8"/>
    <property type="match status" value="1"/>
</dbReference>
<feature type="domain" description="Fibronectin type-III" evidence="4">
    <location>
        <begin position="1238"/>
        <end position="1325"/>
    </location>
</feature>
<dbReference type="PROSITE" id="PS50222">
    <property type="entry name" value="EF_HAND_2"/>
    <property type="match status" value="3"/>
</dbReference>
<accession>A0ABQ6NC99</accession>
<evidence type="ECO:0000313" key="6">
    <source>
        <dbReference type="Proteomes" id="UP001165060"/>
    </source>
</evidence>
<feature type="domain" description="EF-hand" evidence="3">
    <location>
        <begin position="1230"/>
        <end position="1265"/>
    </location>
</feature>
<feature type="region of interest" description="Disordered" evidence="2">
    <location>
        <begin position="179"/>
        <end position="228"/>
    </location>
</feature>
<dbReference type="Gene3D" id="1.10.238.10">
    <property type="entry name" value="EF-hand"/>
    <property type="match status" value="2"/>
</dbReference>
<evidence type="ECO:0000259" key="3">
    <source>
        <dbReference type="PROSITE" id="PS50222"/>
    </source>
</evidence>
<name>A0ABQ6NC99_9STRA</name>
<dbReference type="Gene3D" id="2.60.40.10">
    <property type="entry name" value="Immunoglobulins"/>
    <property type="match status" value="4"/>
</dbReference>
<feature type="region of interest" description="Disordered" evidence="2">
    <location>
        <begin position="1"/>
        <end position="24"/>
    </location>
</feature>
<keyword evidence="1" id="KW-0106">Calcium</keyword>
<dbReference type="SMART" id="SM00060">
    <property type="entry name" value="FN3"/>
    <property type="match status" value="4"/>
</dbReference>
<evidence type="ECO:0000256" key="1">
    <source>
        <dbReference type="ARBA" id="ARBA00022837"/>
    </source>
</evidence>
<dbReference type="PROSITE" id="PS50853">
    <property type="entry name" value="FN3"/>
    <property type="match status" value="2"/>
</dbReference>
<protein>
    <recommendedName>
        <fullName evidence="7">Calmodulin</fullName>
    </recommendedName>
</protein>
<dbReference type="PANTHER" id="PTHR24099">
    <property type="entry name" value="E3 UBIQUITIN-PROTEIN LIGASE TRIM36-RELATED"/>
    <property type="match status" value="1"/>
</dbReference>
<feature type="compositionally biased region" description="Basic and acidic residues" evidence="2">
    <location>
        <begin position="179"/>
        <end position="198"/>
    </location>
</feature>
<dbReference type="InterPro" id="IPR002048">
    <property type="entry name" value="EF_hand_dom"/>
</dbReference>
<dbReference type="InterPro" id="IPR036116">
    <property type="entry name" value="FN3_sf"/>
</dbReference>
<dbReference type="InterPro" id="IPR003961">
    <property type="entry name" value="FN3_dom"/>
</dbReference>
<dbReference type="InterPro" id="IPR018247">
    <property type="entry name" value="EF_Hand_1_Ca_BS"/>
</dbReference>
<feature type="compositionally biased region" description="Acidic residues" evidence="2">
    <location>
        <begin position="199"/>
        <end position="221"/>
    </location>
</feature>
<evidence type="ECO:0000313" key="5">
    <source>
        <dbReference type="EMBL" id="GMI57116.1"/>
    </source>
</evidence>
<evidence type="ECO:0000256" key="2">
    <source>
        <dbReference type="SAM" id="MobiDB-lite"/>
    </source>
</evidence>
<feature type="compositionally biased region" description="Acidic residues" evidence="2">
    <location>
        <begin position="772"/>
        <end position="789"/>
    </location>
</feature>
<dbReference type="CDD" id="cd00051">
    <property type="entry name" value="EFh"/>
    <property type="match status" value="2"/>
</dbReference>
<dbReference type="SUPFAM" id="SSF47473">
    <property type="entry name" value="EF-hand"/>
    <property type="match status" value="1"/>
</dbReference>
<sequence>MDREESASYSDSESGPAVVKTGKTFEQWSMEKGRRVVERHAEKSDKILSEEDFDAAVNEVKAEDVPACYKGRDVFRKNMTYEAYARDWNANNAKDAAVKDAALKEQLPYKVFLPSSKYIKAKPKSATDNAKIALRKALTPDQTMGNKVFSNRFRAQWRAGAKKACGLAWLELVKGLDDKENDNEEKAKASGEEAKDGEEAKEDGDGDGDKGEEEEAEEAEEGMDKDLPAEIREMKLADSLTMLLSFSSDYGISKARWNAFLYRHGIGVLEKMIEDDEDKMKEKRQKDMKEKQKDAQLRYEGFMRKKDMLRIRMPDEPERVVGGRWKPPRFDFSNNNMKTVRPRKSAIPTNTVELMHGQGLKYVHALGKGKQGLDADLESCQKKLNDTGYVYRENFKDNSDSEDDTDKRYAKEKNGNKAIAIKRKADKARKEGCKKSFDVWRIKKEICEKARKSLASIDPPENDEDWIEVGQALKAIDRNLYNDWYKWSSDFMSGYKCQVLWDFFSPRCCDIHSAAYSGMRDTFLKLLRPGLDHEKVFDTQWNRKWAKLERQADESEDLDHDELVEKTLGKEAMSDGRADKKKAFAAKPCLFEMDKKDMRKIMSDLGVKMEEEQLRRVIDAFDSNGDGTVSKDEFLNFCNPDGNPSRPAVRGDTAAVLERKCIHETSCCFTGMPNAFVVTASCKKVDSEDNVKIIKKKDGTFRRIVELEERRKRWALLANFRLLEKTDDDEINEMDEKKKPDKCEQAMWDTLELFDEAGASTKKKKKMGKGGDDEDDYSDDDDDEMEESGAGEQHNIRIKKQKKALRVLMDYSSENRAALTLKEIMDKGKPPPAPQMWMAEVGHEEVGDGLDVLCDRLLLCWRAKPGSLVAFFSLEMSGPLGSKEQQNNEFKEIYRDPPDADSEAEFKNWVTEFGGNRLLPNTTYSFRIRAFNGFGGGPYIRKDFTTQPAAPPNPVLVKASTNTVTIRWKFGTKTAQMFDALKKIHSELGAGAERVSRNAFLEALEGQGDGDLRLSSHPFLGLRSVTLGAGDCNVFDAIEGHADDNIYMGEIERYAQQAADDEMKGGDVDAARTKYVVERCVSQTEGVYEQVWRGSAGEAMIKALDPHSTARFRVFAVNVDGVRGASSEEIVVNTLIDTVTDVKIGRVKKSSVKLSWPEMNLKANALRVSGGGGGKGGLEKILSEWTKSGSSSDDSGVSLDMVFSQYDTNNNNKMDGSDLLNLLQDLGVNPSEDRLRDAWQELDNVGDGTVAFKDFHAWWRADAVLYVLKRSEEGGAGVVCYRGPRTSVDLAGLKPNTSYSYQIQALSPNSYSPMSKKITACTAPSACLAPVQIAINNKEVLLKVYFGEGGGHKFLCQGRLLDDAGGKVEFQAISRKQKKGKGEGGWVDVFESHGQNPIMKVGGLLPGSNYEFRVKACNVDGVYGDVSESTRVTTLKKPHVFKAVNAPEVFTIECSRDIVIGDLILYTERLFLNKDGKVVTGGDGVVSTGKGKDGIVTPRLSMSNDTRGSRAGGGSRFVGERTVAARVMAKRTGSKTQNTVRLNTDVVVMLEVVWNSVSDKKACSQYLLKEGVIVERIEEQIFAFETFRSRWDDEEARRED</sequence>
<dbReference type="Pfam" id="PF13499">
    <property type="entry name" value="EF-hand_7"/>
    <property type="match status" value="1"/>
</dbReference>
<dbReference type="SUPFAM" id="SSF49265">
    <property type="entry name" value="Fibronectin type III"/>
    <property type="match status" value="3"/>
</dbReference>
<evidence type="ECO:0008006" key="7">
    <source>
        <dbReference type="Google" id="ProtNLM"/>
    </source>
</evidence>
<organism evidence="5 6">
    <name type="scientific">Tetraparma gracilis</name>
    <dbReference type="NCBI Taxonomy" id="2962635"/>
    <lineage>
        <taxon>Eukaryota</taxon>
        <taxon>Sar</taxon>
        <taxon>Stramenopiles</taxon>
        <taxon>Ochrophyta</taxon>
        <taxon>Bolidophyceae</taxon>
        <taxon>Parmales</taxon>
        <taxon>Triparmaceae</taxon>
        <taxon>Tetraparma</taxon>
    </lineage>
</organism>
<comment type="caution">
    <text evidence="5">The sequence shown here is derived from an EMBL/GenBank/DDBJ whole genome shotgun (WGS) entry which is preliminary data.</text>
</comment>
<feature type="domain" description="EF-hand" evidence="3">
    <location>
        <begin position="609"/>
        <end position="644"/>
    </location>
</feature>
<dbReference type="EMBL" id="BRYB01006418">
    <property type="protein sequence ID" value="GMI57116.1"/>
    <property type="molecule type" value="Genomic_DNA"/>
</dbReference>
<dbReference type="Proteomes" id="UP001165060">
    <property type="component" value="Unassembled WGS sequence"/>
</dbReference>
<proteinExistence type="predicted"/>
<feature type="domain" description="Fibronectin type-III" evidence="4">
    <location>
        <begin position="1340"/>
        <end position="1437"/>
    </location>
</feature>
<dbReference type="InterPro" id="IPR013783">
    <property type="entry name" value="Ig-like_fold"/>
</dbReference>
<feature type="domain" description="EF-hand" evidence="3">
    <location>
        <begin position="1194"/>
        <end position="1229"/>
    </location>
</feature>
<dbReference type="CDD" id="cd00063">
    <property type="entry name" value="FN3"/>
    <property type="match status" value="4"/>
</dbReference>